<evidence type="ECO:0000256" key="2">
    <source>
        <dbReference type="ARBA" id="ARBA00022676"/>
    </source>
</evidence>
<dbReference type="Proteomes" id="UP000015525">
    <property type="component" value="Unassembled WGS sequence"/>
</dbReference>
<sequence>MVMDADLQDPPELLPALLAKMEEGYDVVYGQRLRRAGETMFKRVSANLFYRLLDRMVDVSVPRDTGDFRVMSRRVVDHLNSMPERYRFVRGMVSWIGFRQAALPYEREARFAGKSHYPLRKMVSFALDAITSFSTLPLRIAAHLGLVAGLLGILVLGWVVISYARGDTLTGWASIASIVLILGSIQLLMLGIFGEYLGRMYMESKHRPLFIVQEVRAKPTATADRSPVHQMTAKIERAMHG</sequence>
<dbReference type="GO" id="GO:0005886">
    <property type="term" value="C:plasma membrane"/>
    <property type="evidence" value="ECO:0007669"/>
    <property type="project" value="TreeGrafter"/>
</dbReference>
<protein>
    <recommendedName>
        <fullName evidence="8">Glycosyltransferase 2-like domain-containing protein</fullName>
    </recommendedName>
</protein>
<evidence type="ECO:0000256" key="6">
    <source>
        <dbReference type="ARBA" id="ARBA00023136"/>
    </source>
</evidence>
<evidence type="ECO:0000256" key="3">
    <source>
        <dbReference type="ARBA" id="ARBA00022679"/>
    </source>
</evidence>
<accession>T0GP51</accession>
<feature type="transmembrane region" description="Helical" evidence="7">
    <location>
        <begin position="173"/>
        <end position="197"/>
    </location>
</feature>
<evidence type="ECO:0000313" key="9">
    <source>
        <dbReference type="EMBL" id="EQB05676.1"/>
    </source>
</evidence>
<dbReference type="PANTHER" id="PTHR48090:SF1">
    <property type="entry name" value="PROPHAGE BACTOPRENOL GLUCOSYL TRANSFERASE HOMOLOG"/>
    <property type="match status" value="1"/>
</dbReference>
<dbReference type="SUPFAM" id="SSF53448">
    <property type="entry name" value="Nucleotide-diphospho-sugar transferases"/>
    <property type="match status" value="1"/>
</dbReference>
<dbReference type="Pfam" id="PF00535">
    <property type="entry name" value="Glycos_transf_2"/>
    <property type="match status" value="1"/>
</dbReference>
<dbReference type="PANTHER" id="PTHR48090">
    <property type="entry name" value="UNDECAPRENYL-PHOSPHATE 4-DEOXY-4-FORMAMIDO-L-ARABINOSE TRANSFERASE-RELATED"/>
    <property type="match status" value="1"/>
</dbReference>
<evidence type="ECO:0000259" key="8">
    <source>
        <dbReference type="Pfam" id="PF00535"/>
    </source>
</evidence>
<keyword evidence="6 7" id="KW-0472">Membrane</keyword>
<name>T0GP51_9SPHN</name>
<dbReference type="InterPro" id="IPR050256">
    <property type="entry name" value="Glycosyltransferase_2"/>
</dbReference>
<keyword evidence="4 7" id="KW-0812">Transmembrane</keyword>
<comment type="caution">
    <text evidence="9">The sequence shown here is derived from an EMBL/GenBank/DDBJ whole genome shotgun (WGS) entry which is preliminary data.</text>
</comment>
<keyword evidence="5 7" id="KW-1133">Transmembrane helix</keyword>
<dbReference type="Gene3D" id="3.90.550.10">
    <property type="entry name" value="Spore Coat Polysaccharide Biosynthesis Protein SpsA, Chain A"/>
    <property type="match status" value="1"/>
</dbReference>
<dbReference type="AlphaFoldDB" id="T0GP51"/>
<evidence type="ECO:0000256" key="4">
    <source>
        <dbReference type="ARBA" id="ARBA00022692"/>
    </source>
</evidence>
<dbReference type="InterPro" id="IPR001173">
    <property type="entry name" value="Glyco_trans_2-like"/>
</dbReference>
<keyword evidence="3" id="KW-0808">Transferase</keyword>
<dbReference type="PATRIC" id="fig|1329909.3.peg.2400"/>
<evidence type="ECO:0000256" key="1">
    <source>
        <dbReference type="ARBA" id="ARBA00004141"/>
    </source>
</evidence>
<feature type="domain" description="Glycosyltransferase 2-like" evidence="8">
    <location>
        <begin position="2"/>
        <end position="78"/>
    </location>
</feature>
<comment type="subcellular location">
    <subcellularLocation>
        <location evidence="1">Membrane</location>
        <topology evidence="1">Multi-pass membrane protein</topology>
    </subcellularLocation>
</comment>
<evidence type="ECO:0000256" key="7">
    <source>
        <dbReference type="SAM" id="Phobius"/>
    </source>
</evidence>
<reference evidence="9 10" key="1">
    <citation type="journal article" date="2013" name="Genome Announc.">
        <title>Draft Genome Sequence of Sphingobium quisquiliarum Strain P25T, a Novel Hexachlorocyclohexane (HCH)-Degrading Bacterium Isolated from an HCH Dumpsite.</title>
        <authorList>
            <person name="Kumar Singh A."/>
            <person name="Sangwan N."/>
            <person name="Sharma A."/>
            <person name="Gupta V."/>
            <person name="Khurana J.P."/>
            <person name="Lal R."/>
        </authorList>
    </citation>
    <scope>NUCLEOTIDE SEQUENCE [LARGE SCALE GENOMIC DNA]</scope>
    <source>
        <strain evidence="9 10">P25</strain>
    </source>
</reference>
<keyword evidence="2" id="KW-0328">Glycosyltransferase</keyword>
<proteinExistence type="predicted"/>
<dbReference type="EMBL" id="ATHO01000108">
    <property type="protein sequence ID" value="EQB05676.1"/>
    <property type="molecule type" value="Genomic_DNA"/>
</dbReference>
<feature type="transmembrane region" description="Helical" evidence="7">
    <location>
        <begin position="140"/>
        <end position="161"/>
    </location>
</feature>
<keyword evidence="10" id="KW-1185">Reference proteome</keyword>
<evidence type="ECO:0000256" key="5">
    <source>
        <dbReference type="ARBA" id="ARBA00022989"/>
    </source>
</evidence>
<dbReference type="InterPro" id="IPR029044">
    <property type="entry name" value="Nucleotide-diphossugar_trans"/>
</dbReference>
<dbReference type="GO" id="GO:0016757">
    <property type="term" value="F:glycosyltransferase activity"/>
    <property type="evidence" value="ECO:0007669"/>
    <property type="project" value="UniProtKB-KW"/>
</dbReference>
<dbReference type="CDD" id="cd04187">
    <property type="entry name" value="DPM1_like_bac"/>
    <property type="match status" value="1"/>
</dbReference>
<organism evidence="9 10">
    <name type="scientific">Sphingobium quisquiliarum P25</name>
    <dbReference type="NCBI Taxonomy" id="1329909"/>
    <lineage>
        <taxon>Bacteria</taxon>
        <taxon>Pseudomonadati</taxon>
        <taxon>Pseudomonadota</taxon>
        <taxon>Alphaproteobacteria</taxon>
        <taxon>Sphingomonadales</taxon>
        <taxon>Sphingomonadaceae</taxon>
        <taxon>Sphingobium</taxon>
    </lineage>
</organism>
<gene>
    <name evidence="9" type="ORF">L288_12420</name>
</gene>
<evidence type="ECO:0000313" key="10">
    <source>
        <dbReference type="Proteomes" id="UP000015525"/>
    </source>
</evidence>